<feature type="non-terminal residue" evidence="1">
    <location>
        <position position="153"/>
    </location>
</feature>
<gene>
    <name evidence="1" type="ORF">ACJMK2_010020</name>
</gene>
<proteinExistence type="predicted"/>
<name>A0ABD3VH35_SINWO</name>
<evidence type="ECO:0000313" key="2">
    <source>
        <dbReference type="Proteomes" id="UP001634394"/>
    </source>
</evidence>
<protein>
    <submittedName>
        <fullName evidence="1">Uncharacterized protein</fullName>
    </submittedName>
</protein>
<reference evidence="1 2" key="1">
    <citation type="submission" date="2024-11" db="EMBL/GenBank/DDBJ databases">
        <title>Chromosome-level genome assembly of the freshwater bivalve Anodonta woodiana.</title>
        <authorList>
            <person name="Chen X."/>
        </authorList>
    </citation>
    <scope>NUCLEOTIDE SEQUENCE [LARGE SCALE GENOMIC DNA]</scope>
    <source>
        <strain evidence="1">MN2024</strain>
        <tissue evidence="1">Gills</tissue>
    </source>
</reference>
<sequence length="153" mass="17829">MALKMRAIINIGARCPKNPDDLIRQYHSNETIIEKIQDTDVATISFKHWKRVQEGNTFRHREVEEELLKNQFIKLLDKDLTEFRDHVVRVRLIIWMDFAENFQCSSVEEVQSAYWNAPVVSLHTMVVYFPSGMSKSIQSYVSVTDVMIHNASA</sequence>
<keyword evidence="2" id="KW-1185">Reference proteome</keyword>
<organism evidence="1 2">
    <name type="scientific">Sinanodonta woodiana</name>
    <name type="common">Chinese pond mussel</name>
    <name type="synonym">Anodonta woodiana</name>
    <dbReference type="NCBI Taxonomy" id="1069815"/>
    <lineage>
        <taxon>Eukaryota</taxon>
        <taxon>Metazoa</taxon>
        <taxon>Spiralia</taxon>
        <taxon>Lophotrochozoa</taxon>
        <taxon>Mollusca</taxon>
        <taxon>Bivalvia</taxon>
        <taxon>Autobranchia</taxon>
        <taxon>Heteroconchia</taxon>
        <taxon>Palaeoheterodonta</taxon>
        <taxon>Unionida</taxon>
        <taxon>Unionoidea</taxon>
        <taxon>Unionidae</taxon>
        <taxon>Unioninae</taxon>
        <taxon>Sinanodonta</taxon>
    </lineage>
</organism>
<comment type="caution">
    <text evidence="1">The sequence shown here is derived from an EMBL/GenBank/DDBJ whole genome shotgun (WGS) entry which is preliminary data.</text>
</comment>
<evidence type="ECO:0000313" key="1">
    <source>
        <dbReference type="EMBL" id="KAL3859828.1"/>
    </source>
</evidence>
<accession>A0ABD3VH35</accession>
<dbReference type="Proteomes" id="UP001634394">
    <property type="component" value="Unassembled WGS sequence"/>
</dbReference>
<dbReference type="AlphaFoldDB" id="A0ABD3VH35"/>
<dbReference type="EMBL" id="JBJQND010000012">
    <property type="protein sequence ID" value="KAL3859828.1"/>
    <property type="molecule type" value="Genomic_DNA"/>
</dbReference>